<evidence type="ECO:0000313" key="2">
    <source>
        <dbReference type="Proteomes" id="UP000577419"/>
    </source>
</evidence>
<reference evidence="2" key="1">
    <citation type="journal article" date="2020" name="bioRxiv">
        <title>A rank-normalized archaeal taxonomy based on genome phylogeny resolves widespread incomplete and uneven classifications.</title>
        <authorList>
            <person name="Rinke C."/>
            <person name="Chuvochina M."/>
            <person name="Mussig A.J."/>
            <person name="Chaumeil P.-A."/>
            <person name="Waite D.W."/>
            <person name="Whitman W.B."/>
            <person name="Parks D.H."/>
            <person name="Hugenholtz P."/>
        </authorList>
    </citation>
    <scope>NUCLEOTIDE SEQUENCE [LARGE SCALE GENOMIC DNA]</scope>
</reference>
<organism evidence="1 2">
    <name type="scientific">Candidatus Iainarchaeum sp</name>
    <dbReference type="NCBI Taxonomy" id="3101447"/>
    <lineage>
        <taxon>Archaea</taxon>
        <taxon>Candidatus Iainarchaeota</taxon>
        <taxon>Candidatus Iainarchaeia</taxon>
        <taxon>Candidatus Iainarchaeales</taxon>
        <taxon>Candidatus Iainarchaeaceae</taxon>
        <taxon>Candidatus Iainarchaeum</taxon>
    </lineage>
</organism>
<dbReference type="Pfam" id="PF03683">
    <property type="entry name" value="UPF0175"/>
    <property type="match status" value="1"/>
</dbReference>
<evidence type="ECO:0000313" key="1">
    <source>
        <dbReference type="EMBL" id="HIH08136.1"/>
    </source>
</evidence>
<dbReference type="InterPro" id="IPR005368">
    <property type="entry name" value="UPF0175"/>
</dbReference>
<proteinExistence type="predicted"/>
<name>A0A7J4IYT9_9ARCH</name>
<dbReference type="AlphaFoldDB" id="A0A7J4IYT9"/>
<accession>A0A7J4IYT9</accession>
<comment type="caution">
    <text evidence="1">The sequence shown here is derived from an EMBL/GenBank/DDBJ whole genome shotgun (WGS) entry which is preliminary data.</text>
</comment>
<protein>
    <submittedName>
        <fullName evidence="1">Uncharacterized protein</fullName>
    </submittedName>
</protein>
<dbReference type="Proteomes" id="UP000577419">
    <property type="component" value="Unassembled WGS sequence"/>
</dbReference>
<gene>
    <name evidence="1" type="ORF">HA237_02070</name>
</gene>
<sequence>MRTTSVRLEEPESVTAFQKVLKEKKSEVLRQLIEKGRKAKSLELFKQKKVSLGLGARLAGLTVSGYLDLLEENRIPLNLSRREAQKALNTARKVM</sequence>
<dbReference type="EMBL" id="DUFG01000013">
    <property type="protein sequence ID" value="HIH08136.1"/>
    <property type="molecule type" value="Genomic_DNA"/>
</dbReference>